<evidence type="ECO:0000313" key="1">
    <source>
        <dbReference type="EMBL" id="GJE28945.1"/>
    </source>
</evidence>
<dbReference type="RefSeq" id="WP_238312999.1">
    <property type="nucleotide sequence ID" value="NZ_BPQV01000012.1"/>
</dbReference>
<dbReference type="EMBL" id="BPQV01000012">
    <property type="protein sequence ID" value="GJE28945.1"/>
    <property type="molecule type" value="Genomic_DNA"/>
</dbReference>
<organism evidence="1 2">
    <name type="scientific">Methylobacterium organophilum</name>
    <dbReference type="NCBI Taxonomy" id="410"/>
    <lineage>
        <taxon>Bacteria</taxon>
        <taxon>Pseudomonadati</taxon>
        <taxon>Pseudomonadota</taxon>
        <taxon>Alphaproteobacteria</taxon>
        <taxon>Hyphomicrobiales</taxon>
        <taxon>Methylobacteriaceae</taxon>
        <taxon>Methylobacterium</taxon>
    </lineage>
</organism>
<comment type="caution">
    <text evidence="1">The sequence shown here is derived from an EMBL/GenBank/DDBJ whole genome shotgun (WGS) entry which is preliminary data.</text>
</comment>
<name>A0ABQ4TFP0_METOR</name>
<proteinExistence type="predicted"/>
<sequence>MAKRVAPGRVEGRGRILGLAAFEKISAVESLTLTAAMKRDLRAFEKNKTAPEERTRILLEKYGRASL</sequence>
<protein>
    <submittedName>
        <fullName evidence="1">Uncharacterized protein</fullName>
    </submittedName>
</protein>
<accession>A0ABQ4TFP0</accession>
<evidence type="ECO:0000313" key="2">
    <source>
        <dbReference type="Proteomes" id="UP001055156"/>
    </source>
</evidence>
<keyword evidence="2" id="KW-1185">Reference proteome</keyword>
<gene>
    <name evidence="1" type="ORF">LKMONMHP_3820</name>
</gene>
<reference evidence="1" key="2">
    <citation type="submission" date="2021-08" db="EMBL/GenBank/DDBJ databases">
        <authorList>
            <person name="Tani A."/>
            <person name="Ola A."/>
            <person name="Ogura Y."/>
            <person name="Katsura K."/>
            <person name="Hayashi T."/>
        </authorList>
    </citation>
    <scope>NUCLEOTIDE SEQUENCE</scope>
    <source>
        <strain evidence="1">NBRC 15689</strain>
    </source>
</reference>
<dbReference type="Proteomes" id="UP001055156">
    <property type="component" value="Unassembled WGS sequence"/>
</dbReference>
<reference evidence="1" key="1">
    <citation type="journal article" date="2021" name="Front. Microbiol.">
        <title>Comprehensive Comparative Genomics and Phenotyping of Methylobacterium Species.</title>
        <authorList>
            <person name="Alessa O."/>
            <person name="Ogura Y."/>
            <person name="Fujitani Y."/>
            <person name="Takami H."/>
            <person name="Hayashi T."/>
            <person name="Sahin N."/>
            <person name="Tani A."/>
        </authorList>
    </citation>
    <scope>NUCLEOTIDE SEQUENCE</scope>
    <source>
        <strain evidence="1">NBRC 15689</strain>
    </source>
</reference>